<organism evidence="4 5">
    <name type="scientific">Funneliformis mosseae</name>
    <name type="common">Endomycorrhizal fungus</name>
    <name type="synonym">Glomus mosseae</name>
    <dbReference type="NCBI Taxonomy" id="27381"/>
    <lineage>
        <taxon>Eukaryota</taxon>
        <taxon>Fungi</taxon>
        <taxon>Fungi incertae sedis</taxon>
        <taxon>Mucoromycota</taxon>
        <taxon>Glomeromycotina</taxon>
        <taxon>Glomeromycetes</taxon>
        <taxon>Glomerales</taxon>
        <taxon>Glomeraceae</taxon>
        <taxon>Funneliformis</taxon>
    </lineage>
</organism>
<dbReference type="InterPro" id="IPR011009">
    <property type="entry name" value="Kinase-like_dom_sf"/>
</dbReference>
<feature type="compositionally biased region" description="Polar residues" evidence="2">
    <location>
        <begin position="291"/>
        <end position="305"/>
    </location>
</feature>
<feature type="region of interest" description="Disordered" evidence="2">
    <location>
        <begin position="316"/>
        <end position="344"/>
    </location>
</feature>
<evidence type="ECO:0000256" key="2">
    <source>
        <dbReference type="SAM" id="MobiDB-lite"/>
    </source>
</evidence>
<dbReference type="PROSITE" id="PS50011">
    <property type="entry name" value="PROTEIN_KINASE_DOM"/>
    <property type="match status" value="1"/>
</dbReference>
<proteinExistence type="inferred from homology"/>
<evidence type="ECO:0000313" key="5">
    <source>
        <dbReference type="Proteomes" id="UP000789375"/>
    </source>
</evidence>
<evidence type="ECO:0000259" key="3">
    <source>
        <dbReference type="PROSITE" id="PS50011"/>
    </source>
</evidence>
<evidence type="ECO:0000256" key="1">
    <source>
        <dbReference type="ARBA" id="ARBA00038101"/>
    </source>
</evidence>
<dbReference type="Proteomes" id="UP000789375">
    <property type="component" value="Unassembled WGS sequence"/>
</dbReference>
<dbReference type="SUPFAM" id="SSF56112">
    <property type="entry name" value="Protein kinase-like (PK-like)"/>
    <property type="match status" value="1"/>
</dbReference>
<dbReference type="CDD" id="cd00180">
    <property type="entry name" value="PKc"/>
    <property type="match status" value="1"/>
</dbReference>
<dbReference type="InterPro" id="IPR050767">
    <property type="entry name" value="Sel1_AlgK"/>
</dbReference>
<dbReference type="GO" id="GO:0005524">
    <property type="term" value="F:ATP binding"/>
    <property type="evidence" value="ECO:0007669"/>
    <property type="project" value="InterPro"/>
</dbReference>
<dbReference type="PANTHER" id="PTHR11102:SF160">
    <property type="entry name" value="ERAD-ASSOCIATED E3 UBIQUITIN-PROTEIN LIGASE COMPONENT HRD3"/>
    <property type="match status" value="1"/>
</dbReference>
<dbReference type="InterPro" id="IPR006597">
    <property type="entry name" value="Sel1-like"/>
</dbReference>
<dbReference type="Gene3D" id="1.10.510.10">
    <property type="entry name" value="Transferase(Phosphotransferase) domain 1"/>
    <property type="match status" value="1"/>
</dbReference>
<dbReference type="SUPFAM" id="SSF81901">
    <property type="entry name" value="HCP-like"/>
    <property type="match status" value="2"/>
</dbReference>
<dbReference type="SMART" id="SM00671">
    <property type="entry name" value="SEL1"/>
    <property type="match status" value="4"/>
</dbReference>
<evidence type="ECO:0000313" key="4">
    <source>
        <dbReference type="EMBL" id="CAG8534982.1"/>
    </source>
</evidence>
<feature type="region of interest" description="Disordered" evidence="2">
    <location>
        <begin position="291"/>
        <end position="310"/>
    </location>
</feature>
<dbReference type="InterPro" id="IPR000719">
    <property type="entry name" value="Prot_kinase_dom"/>
</dbReference>
<keyword evidence="5" id="KW-1185">Reference proteome</keyword>
<dbReference type="EMBL" id="CAJVPP010001114">
    <property type="protein sequence ID" value="CAG8534982.1"/>
    <property type="molecule type" value="Genomic_DNA"/>
</dbReference>
<dbReference type="Pfam" id="PF08238">
    <property type="entry name" value="Sel1"/>
    <property type="match status" value="4"/>
</dbReference>
<name>A0A9N9FI14_FUNMO</name>
<feature type="domain" description="Protein kinase" evidence="3">
    <location>
        <begin position="31"/>
        <end position="275"/>
    </location>
</feature>
<dbReference type="AlphaFoldDB" id="A0A9N9FI14"/>
<dbReference type="GO" id="GO:0004672">
    <property type="term" value="F:protein kinase activity"/>
    <property type="evidence" value="ECO:0007669"/>
    <property type="project" value="InterPro"/>
</dbReference>
<dbReference type="Gene3D" id="1.25.40.10">
    <property type="entry name" value="Tetratricopeptide repeat domain"/>
    <property type="match status" value="2"/>
</dbReference>
<reference evidence="4" key="1">
    <citation type="submission" date="2021-06" db="EMBL/GenBank/DDBJ databases">
        <authorList>
            <person name="Kallberg Y."/>
            <person name="Tangrot J."/>
            <person name="Rosling A."/>
        </authorList>
    </citation>
    <scope>NUCLEOTIDE SEQUENCE</scope>
    <source>
        <strain evidence="4">87-6 pot B 2015</strain>
    </source>
</reference>
<gene>
    <name evidence="4" type="ORF">FMOSSE_LOCUS5695</name>
</gene>
<comment type="caution">
    <text evidence="4">The sequence shown here is derived from an EMBL/GenBank/DDBJ whole genome shotgun (WGS) entry which is preliminary data.</text>
</comment>
<dbReference type="PANTHER" id="PTHR11102">
    <property type="entry name" value="SEL-1-LIKE PROTEIN"/>
    <property type="match status" value="1"/>
</dbReference>
<accession>A0A9N9FI14</accession>
<comment type="similarity">
    <text evidence="1">Belongs to the sel-1 family.</text>
</comment>
<sequence length="615" mass="71032">MRKIVIETPITEFLDERLLFYQIKVYRDDEFENVSSIDSKRFGKAKSAVVKEGGNSVILKRIDIENIDIRNYVQEIKLIKEAGSNNSVLEFYGVLKDRFEDDYHLVFESVDCRTLGQYLQFNELDWKQKVKIAYEIANALKFLHERNIIHKNLTTGNILYDNVNETIKLINYSIFERNSAPKKNNFINKLRFWKRDSESCRYPKEYDIYCLGSILFQLTQNVKSTFDGDWEKYLKYYPPENVQDKYKQICKDCCRKVSNDRPNIQEVVKNLYDALQSVNNVSSSQRMQSTLSVHSIHRSNTTRNKPSFIGSIRKKNKSSLNHKGPSHQETQNINVPPSKKSDAIPQPISYLTPEPDIVIPQSTSYTYTSPHNPIKPPPTYPRNLPAISSPLITQDFITEMYNEFYDKVANCKMELSNLNDAYILDYINKAGQSESKILEYIDAKQSFTINKVLLALFHQLGIGTPVNSRKAFELYKEASSKDTFAAYVAGECSLCGEGISKNMTEAYKFYEKSAQAAMEGCHFSQVQLGQAYELGSDIEKNDREAFKWFRMASDQNYDMGHYHLGRCYDFGIGTGIDWNKALEFYQKASVNGNTLAISAIRDIQSKMQRTDLFYW</sequence>
<dbReference type="InterPro" id="IPR011990">
    <property type="entry name" value="TPR-like_helical_dom_sf"/>
</dbReference>
<protein>
    <submittedName>
        <fullName evidence="4">9630_t:CDS:1</fullName>
    </submittedName>
</protein>
<dbReference type="Pfam" id="PF00069">
    <property type="entry name" value="Pkinase"/>
    <property type="match status" value="1"/>
</dbReference>